<dbReference type="PANTHER" id="PTHR43065:SF10">
    <property type="entry name" value="PEROXIDE STRESS-ACTIVATED HISTIDINE KINASE MAK3"/>
    <property type="match status" value="1"/>
</dbReference>
<evidence type="ECO:0000256" key="4">
    <source>
        <dbReference type="ARBA" id="ARBA00022777"/>
    </source>
</evidence>
<evidence type="ECO:0000259" key="8">
    <source>
        <dbReference type="PROSITE" id="PS50109"/>
    </source>
</evidence>
<dbReference type="SMART" id="SM00387">
    <property type="entry name" value="HATPase_c"/>
    <property type="match status" value="1"/>
</dbReference>
<evidence type="ECO:0000256" key="1">
    <source>
        <dbReference type="ARBA" id="ARBA00022553"/>
    </source>
</evidence>
<keyword evidence="7" id="KW-0175">Coiled coil</keyword>
<dbReference type="RefSeq" id="WP_128995780.1">
    <property type="nucleotide sequence ID" value="NZ_PDKN01000003.1"/>
</dbReference>
<keyword evidence="4" id="KW-0418">Kinase</keyword>
<keyword evidence="3" id="KW-0547">Nucleotide-binding</keyword>
<dbReference type="Pfam" id="PF02518">
    <property type="entry name" value="HATPase_c"/>
    <property type="match status" value="1"/>
</dbReference>
<keyword evidence="1" id="KW-0597">Phosphoprotein</keyword>
<dbReference type="EMBL" id="PDKN01000003">
    <property type="protein sequence ID" value="RXJ57917.1"/>
    <property type="molecule type" value="Genomic_DNA"/>
</dbReference>
<organism evidence="9 10">
    <name type="scientific">Candidatus Marinarcus aquaticus</name>
    <dbReference type="NCBI Taxonomy" id="2044504"/>
    <lineage>
        <taxon>Bacteria</taxon>
        <taxon>Pseudomonadati</taxon>
        <taxon>Campylobacterota</taxon>
        <taxon>Epsilonproteobacteria</taxon>
        <taxon>Campylobacterales</taxon>
        <taxon>Arcobacteraceae</taxon>
        <taxon>Candidatus Marinarcus</taxon>
    </lineage>
</organism>
<feature type="domain" description="Histidine kinase" evidence="8">
    <location>
        <begin position="101"/>
        <end position="315"/>
    </location>
</feature>
<dbReference type="Proteomes" id="UP000290657">
    <property type="component" value="Unassembled WGS sequence"/>
</dbReference>
<evidence type="ECO:0000256" key="2">
    <source>
        <dbReference type="ARBA" id="ARBA00022679"/>
    </source>
</evidence>
<keyword evidence="2" id="KW-0808">Transferase</keyword>
<evidence type="ECO:0000256" key="5">
    <source>
        <dbReference type="ARBA" id="ARBA00022840"/>
    </source>
</evidence>
<name>A0A4Q0XS79_9BACT</name>
<dbReference type="OrthoDB" id="9805967at2"/>
<dbReference type="InterPro" id="IPR003594">
    <property type="entry name" value="HATPase_dom"/>
</dbReference>
<dbReference type="Gene3D" id="3.30.565.10">
    <property type="entry name" value="Histidine kinase-like ATPase, C-terminal domain"/>
    <property type="match status" value="1"/>
</dbReference>
<dbReference type="Gene3D" id="1.10.287.130">
    <property type="match status" value="1"/>
</dbReference>
<dbReference type="AlphaFoldDB" id="A0A4Q0XS79"/>
<sequence length="315" mass="36712">MSEKKNSSMYIGKFLEKEYHQFRDDMMDLLDDYKRKSQRLDKIIKQSDKMQMQLLKANEELDEYKNNLEKKVEEEIVKRKQKEQMLLDQSKFAAMGEMIDAIAHQWAQPLSIIKLHTSSLEFDFQAGKVNAEYIQQHQEKISHVIEHMNTTLKEFRNFFREDKEKQSFYVKEMIAKVLLFVNDEFVKNRISFSTQIEENFEMIGIENELKHILLNIVNNAKDAFIRNSISSRVIHIKTYTTPTHQVIEISDNAGGINKEIINDIFKANVTTSKDGKGTGIGLYLSALIAEKNSLQLEAKNIENGAMFTLKKMRKG</sequence>
<dbReference type="PROSITE" id="PS50109">
    <property type="entry name" value="HIS_KIN"/>
    <property type="match status" value="1"/>
</dbReference>
<dbReference type="InterPro" id="IPR036890">
    <property type="entry name" value="HATPase_C_sf"/>
</dbReference>
<accession>A0A4Q0XS79</accession>
<evidence type="ECO:0000313" key="9">
    <source>
        <dbReference type="EMBL" id="RXJ57917.1"/>
    </source>
</evidence>
<dbReference type="GO" id="GO:0000155">
    <property type="term" value="F:phosphorelay sensor kinase activity"/>
    <property type="evidence" value="ECO:0007669"/>
    <property type="project" value="InterPro"/>
</dbReference>
<dbReference type="InterPro" id="IPR036097">
    <property type="entry name" value="HisK_dim/P_sf"/>
</dbReference>
<proteinExistence type="predicted"/>
<comment type="caution">
    <text evidence="9">The sequence shown here is derived from an EMBL/GenBank/DDBJ whole genome shotgun (WGS) entry which is preliminary data.</text>
</comment>
<evidence type="ECO:0000256" key="7">
    <source>
        <dbReference type="SAM" id="Coils"/>
    </source>
</evidence>
<dbReference type="InterPro" id="IPR005467">
    <property type="entry name" value="His_kinase_dom"/>
</dbReference>
<evidence type="ECO:0000256" key="6">
    <source>
        <dbReference type="ARBA" id="ARBA00023012"/>
    </source>
</evidence>
<gene>
    <name evidence="9" type="ORF">CRV04_05270</name>
</gene>
<dbReference type="SUPFAM" id="SSF55874">
    <property type="entry name" value="ATPase domain of HSP90 chaperone/DNA topoisomerase II/histidine kinase"/>
    <property type="match status" value="1"/>
</dbReference>
<dbReference type="PANTHER" id="PTHR43065">
    <property type="entry name" value="SENSOR HISTIDINE KINASE"/>
    <property type="match status" value="1"/>
</dbReference>
<reference evidence="9 10" key="1">
    <citation type="submission" date="2017-10" db="EMBL/GenBank/DDBJ databases">
        <title>Genomics of the genus Arcobacter.</title>
        <authorList>
            <person name="Perez-Cataluna A."/>
            <person name="Figueras M.J."/>
        </authorList>
    </citation>
    <scope>NUCLEOTIDE SEQUENCE [LARGE SCALE GENOMIC DNA]</scope>
    <source>
        <strain evidence="9 10">CECT 8987</strain>
    </source>
</reference>
<dbReference type="GO" id="GO:0005524">
    <property type="term" value="F:ATP binding"/>
    <property type="evidence" value="ECO:0007669"/>
    <property type="project" value="UniProtKB-KW"/>
</dbReference>
<evidence type="ECO:0000313" key="10">
    <source>
        <dbReference type="Proteomes" id="UP000290657"/>
    </source>
</evidence>
<feature type="coiled-coil region" evidence="7">
    <location>
        <begin position="40"/>
        <end position="85"/>
    </location>
</feature>
<evidence type="ECO:0000256" key="3">
    <source>
        <dbReference type="ARBA" id="ARBA00022741"/>
    </source>
</evidence>
<protein>
    <recommendedName>
        <fullName evidence="8">Histidine kinase domain-containing protein</fullName>
    </recommendedName>
</protein>
<keyword evidence="6" id="KW-0902">Two-component regulatory system</keyword>
<keyword evidence="10" id="KW-1185">Reference proteome</keyword>
<dbReference type="SUPFAM" id="SSF47384">
    <property type="entry name" value="Homodimeric domain of signal transducing histidine kinase"/>
    <property type="match status" value="1"/>
</dbReference>
<keyword evidence="5" id="KW-0067">ATP-binding</keyword>